<feature type="domain" description="Lipoprotein LpqB C-terminal" evidence="1">
    <location>
        <begin position="4"/>
        <end position="99"/>
    </location>
</feature>
<keyword evidence="3" id="KW-1185">Reference proteome</keyword>
<dbReference type="Proteomes" id="UP000184452">
    <property type="component" value="Unassembled WGS sequence"/>
</dbReference>
<evidence type="ECO:0000313" key="2">
    <source>
        <dbReference type="EMBL" id="SHK93752.1"/>
    </source>
</evidence>
<organism evidence="2 3">
    <name type="scientific">Nocardiopsis flavescens</name>
    <dbReference type="NCBI Taxonomy" id="758803"/>
    <lineage>
        <taxon>Bacteria</taxon>
        <taxon>Bacillati</taxon>
        <taxon>Actinomycetota</taxon>
        <taxon>Actinomycetes</taxon>
        <taxon>Streptosporangiales</taxon>
        <taxon>Nocardiopsidaceae</taxon>
        <taxon>Nocardiopsis</taxon>
    </lineage>
</organism>
<protein>
    <submittedName>
        <fullName evidence="2">Lipoprotein LpqB beta-propeller domain-containing protein</fullName>
    </submittedName>
</protein>
<dbReference type="AlphaFoldDB" id="A0A1M6WJ04"/>
<reference evidence="2 3" key="1">
    <citation type="submission" date="2016-11" db="EMBL/GenBank/DDBJ databases">
        <authorList>
            <person name="Jaros S."/>
            <person name="Januszkiewicz K."/>
            <person name="Wedrychowicz H."/>
        </authorList>
    </citation>
    <scope>NUCLEOTIDE SEQUENCE [LARGE SCALE GENOMIC DNA]</scope>
    <source>
        <strain evidence="2 3">CGMCC 4.5723</strain>
    </source>
</reference>
<keyword evidence="2" id="KW-0449">Lipoprotein</keyword>
<gene>
    <name evidence="2" type="ORF">SAMN05421803_1451</name>
</gene>
<accession>A0A1M6WJ04</accession>
<dbReference type="Pfam" id="PF10647">
    <property type="entry name" value="Gmad1"/>
    <property type="match status" value="1"/>
</dbReference>
<feature type="non-terminal residue" evidence="2">
    <location>
        <position position="1"/>
    </location>
</feature>
<dbReference type="EMBL" id="FQZK01000045">
    <property type="protein sequence ID" value="SHK93752.1"/>
    <property type="molecule type" value="Genomic_DNA"/>
</dbReference>
<evidence type="ECO:0000259" key="1">
    <source>
        <dbReference type="Pfam" id="PF10647"/>
    </source>
</evidence>
<dbReference type="RefSeq" id="WP_245833605.1">
    <property type="nucleotide sequence ID" value="NZ_FQZK01000045.1"/>
</dbReference>
<proteinExistence type="predicted"/>
<name>A0A1M6WJ04_9ACTN</name>
<sequence length="100" mass="10365">EDFVPLAGELEEVTEISWRSADQLAVLGRREAGTDQVFLVGLDGGTPPSSAGNSVTGLVTISGAPGQPLVAGTDDGNIWISNDRLNWQNVVEGSSPTFPG</sequence>
<dbReference type="InterPro" id="IPR018910">
    <property type="entry name" value="LpqB_C"/>
</dbReference>
<evidence type="ECO:0000313" key="3">
    <source>
        <dbReference type="Proteomes" id="UP000184452"/>
    </source>
</evidence>